<evidence type="ECO:0000256" key="12">
    <source>
        <dbReference type="SAM" id="MobiDB-lite"/>
    </source>
</evidence>
<feature type="compositionally biased region" description="Basic and acidic residues" evidence="12">
    <location>
        <begin position="478"/>
        <end position="488"/>
    </location>
</feature>
<keyword evidence="8" id="KW-0238">DNA-binding</keyword>
<evidence type="ECO:0000256" key="2">
    <source>
        <dbReference type="ARBA" id="ARBA00006991"/>
    </source>
</evidence>
<feature type="domain" description="KRAB" evidence="14">
    <location>
        <begin position="227"/>
        <end position="298"/>
    </location>
</feature>
<dbReference type="FunFam" id="3.30.160.60:FF:000100">
    <property type="entry name" value="Zinc finger 45-like"/>
    <property type="match status" value="1"/>
</dbReference>
<feature type="compositionally biased region" description="Polar residues" evidence="12">
    <location>
        <begin position="373"/>
        <end position="384"/>
    </location>
</feature>
<feature type="domain" description="C2H2-type" evidence="13">
    <location>
        <begin position="694"/>
        <end position="721"/>
    </location>
</feature>
<feature type="region of interest" description="Disordered" evidence="12">
    <location>
        <begin position="710"/>
        <end position="754"/>
    </location>
</feature>
<sequence length="773" mass="83430">MPGPPPPRCAERGAARKTIKPFVGPGAAPSRALLLPPADKRQTCGLEKFSKLPGLTQLESVFGGPCVVGDRHRAGEAFCELEDRPGQGTELGERPAFLKQKVPPALAAVWTPLLESPFSLTVTCKTEESWSIGVPKLTLISPWTMAATIQAMERKIESQAARLLSLEGRTGMAEKKLADCEKTAVEFGNHMESKWAVLGTLLQEYGLLQRRLENMENLLRNRNFWILRLPPGSKGEVPKEWGKLDEWQKELYKHVMRGNYETLVSLDYAISKPEVLSQIEQGKEPCNWRRTGPKIPDVPVDPSPGSGPPVPAPDLLMQIKQEGELQLQEQQALGVEAWAAGQPDIGEEPWGLSQLDSGAGDLSTDTPPGIHSSFPTTIPPSSWQADLPPHHPSSACSDGTLKLNTVASTEDVKIVIKTEVQEEEVVATPVHPTDLEAHGALFAPGQATRFFPSPVQEGAWESQGSAFPSQDPVLGLREPGRPERDGRELSPAVAQEETPAGDWLFGGVRWGWNFRCKPSMGLNPRPGPEGLPYPIPDSAEVVLDPGQAPRPFNDRCKYPGWTKGFGHKPGLKKHPTAPPGGRPFTCATCGKSFQLQVSLAAHQRACGLPEGTGAGTGTGAASTTGATGGSTRGDGNALRCGECGRCFTRPAHLIRHRMLHTGERPFPCTECEKRFTERSKLIDHYRTHTGVRPFACTVCGKSFIRKDHLRKHQRNHAAGAKGPARGQPLPPLPAAPPDPFKSPGAKGPGTTTDLVTDWTCSLSVLGPADGSSL</sequence>
<dbReference type="Proteomes" id="UP000504623">
    <property type="component" value="Unplaced"/>
</dbReference>
<dbReference type="GO" id="GO:0008270">
    <property type="term" value="F:zinc ion binding"/>
    <property type="evidence" value="ECO:0007669"/>
    <property type="project" value="UniProtKB-KW"/>
</dbReference>
<dbReference type="GO" id="GO:0000981">
    <property type="term" value="F:DNA-binding transcription factor activity, RNA polymerase II-specific"/>
    <property type="evidence" value="ECO:0007669"/>
    <property type="project" value="TreeGrafter"/>
</dbReference>
<dbReference type="RefSeq" id="XP_006861356.1">
    <property type="nucleotide sequence ID" value="XM_006861294.1"/>
</dbReference>
<feature type="compositionally biased region" description="Pro residues" evidence="12">
    <location>
        <begin position="299"/>
        <end position="308"/>
    </location>
</feature>
<dbReference type="SMART" id="SM00355">
    <property type="entry name" value="ZnF_C2H2"/>
    <property type="match status" value="4"/>
</dbReference>
<name>A0A9B0TCM2_CHRAS</name>
<organism evidence="15 16">
    <name type="scientific">Chrysochloris asiatica</name>
    <name type="common">Cape golden mole</name>
    <dbReference type="NCBI Taxonomy" id="185453"/>
    <lineage>
        <taxon>Eukaryota</taxon>
        <taxon>Metazoa</taxon>
        <taxon>Chordata</taxon>
        <taxon>Craniata</taxon>
        <taxon>Vertebrata</taxon>
        <taxon>Euteleostomi</taxon>
        <taxon>Mammalia</taxon>
        <taxon>Eutheria</taxon>
        <taxon>Afrotheria</taxon>
        <taxon>Chrysochloridae</taxon>
        <taxon>Chrysochlorinae</taxon>
        <taxon>Chrysochloris</taxon>
    </lineage>
</organism>
<dbReference type="CTD" id="155061"/>
<dbReference type="SUPFAM" id="SSF109640">
    <property type="entry name" value="KRAB domain (Kruppel-associated box)"/>
    <property type="match status" value="1"/>
</dbReference>
<gene>
    <name evidence="16" type="primary">ZNF746</name>
</gene>
<dbReference type="InterPro" id="IPR036051">
    <property type="entry name" value="KRAB_dom_sf"/>
</dbReference>
<evidence type="ECO:0000256" key="7">
    <source>
        <dbReference type="ARBA" id="ARBA00023015"/>
    </source>
</evidence>
<evidence type="ECO:0000259" key="14">
    <source>
        <dbReference type="PROSITE" id="PS50805"/>
    </source>
</evidence>
<dbReference type="InterPro" id="IPR036236">
    <property type="entry name" value="Znf_C2H2_sf"/>
</dbReference>
<dbReference type="Gene3D" id="3.30.160.60">
    <property type="entry name" value="Classic Zinc Finger"/>
    <property type="match status" value="4"/>
</dbReference>
<evidence type="ECO:0000256" key="10">
    <source>
        <dbReference type="ARBA" id="ARBA00023242"/>
    </source>
</evidence>
<evidence type="ECO:0000256" key="3">
    <source>
        <dbReference type="ARBA" id="ARBA00022723"/>
    </source>
</evidence>
<reference evidence="16" key="1">
    <citation type="submission" date="2025-08" db="UniProtKB">
        <authorList>
            <consortium name="RefSeq"/>
        </authorList>
    </citation>
    <scope>IDENTIFICATION</scope>
    <source>
        <tissue evidence="16">Spleen</tissue>
    </source>
</reference>
<dbReference type="GeneID" id="102828521"/>
<evidence type="ECO:0000256" key="4">
    <source>
        <dbReference type="ARBA" id="ARBA00022737"/>
    </source>
</evidence>
<dbReference type="Pfam" id="PF01352">
    <property type="entry name" value="KRAB"/>
    <property type="match status" value="1"/>
</dbReference>
<keyword evidence="10" id="KW-0539">Nucleus</keyword>
<dbReference type="PROSITE" id="PS50805">
    <property type="entry name" value="KRAB"/>
    <property type="match status" value="1"/>
</dbReference>
<feature type="region of interest" description="Disordered" evidence="12">
    <location>
        <begin position="1"/>
        <end position="24"/>
    </location>
</feature>
<evidence type="ECO:0000256" key="8">
    <source>
        <dbReference type="ARBA" id="ARBA00023125"/>
    </source>
</evidence>
<dbReference type="InterPro" id="IPR001909">
    <property type="entry name" value="KRAB"/>
</dbReference>
<evidence type="ECO:0000256" key="1">
    <source>
        <dbReference type="ARBA" id="ARBA00004123"/>
    </source>
</evidence>
<comment type="subcellular location">
    <subcellularLocation>
        <location evidence="1">Nucleus</location>
    </subcellularLocation>
</comment>
<dbReference type="InterPro" id="IPR013087">
    <property type="entry name" value="Znf_C2H2_type"/>
</dbReference>
<evidence type="ECO:0000256" key="6">
    <source>
        <dbReference type="ARBA" id="ARBA00022833"/>
    </source>
</evidence>
<evidence type="ECO:0000313" key="16">
    <source>
        <dbReference type="RefSeq" id="XP_006861356.1"/>
    </source>
</evidence>
<dbReference type="PANTHER" id="PTHR24381:SF269">
    <property type="entry name" value="ZINC FINGER PROTEIN 398"/>
    <property type="match status" value="1"/>
</dbReference>
<dbReference type="GO" id="GO:0000977">
    <property type="term" value="F:RNA polymerase II transcription regulatory region sequence-specific DNA binding"/>
    <property type="evidence" value="ECO:0007669"/>
    <property type="project" value="TreeGrafter"/>
</dbReference>
<feature type="region of interest" description="Disordered" evidence="12">
    <location>
        <begin position="285"/>
        <end position="308"/>
    </location>
</feature>
<feature type="region of interest" description="Disordered" evidence="12">
    <location>
        <begin position="457"/>
        <end position="497"/>
    </location>
</feature>
<proteinExistence type="inferred from homology"/>
<dbReference type="Gene3D" id="6.10.140.140">
    <property type="match status" value="1"/>
</dbReference>
<keyword evidence="9" id="KW-0804">Transcription</keyword>
<dbReference type="AlphaFoldDB" id="A0A9B0TCM2"/>
<keyword evidence="5 11" id="KW-0863">Zinc-finger</keyword>
<feature type="domain" description="C2H2-type" evidence="13">
    <location>
        <begin position="638"/>
        <end position="665"/>
    </location>
</feature>
<dbReference type="SMART" id="SM00349">
    <property type="entry name" value="KRAB"/>
    <property type="match status" value="1"/>
</dbReference>
<accession>A0A9B0TCM2</accession>
<evidence type="ECO:0000313" key="15">
    <source>
        <dbReference type="Proteomes" id="UP000504623"/>
    </source>
</evidence>
<evidence type="ECO:0000256" key="5">
    <source>
        <dbReference type="ARBA" id="ARBA00022771"/>
    </source>
</evidence>
<feature type="region of interest" description="Disordered" evidence="12">
    <location>
        <begin position="610"/>
        <end position="635"/>
    </location>
</feature>
<dbReference type="OrthoDB" id="654211at2759"/>
<evidence type="ECO:0000256" key="11">
    <source>
        <dbReference type="PROSITE-ProRule" id="PRU00042"/>
    </source>
</evidence>
<dbReference type="FunFam" id="3.30.160.60:FF:001242">
    <property type="entry name" value="zinc finger protein 746 isoform X1"/>
    <property type="match status" value="1"/>
</dbReference>
<dbReference type="Pfam" id="PF00096">
    <property type="entry name" value="zf-C2H2"/>
    <property type="match status" value="4"/>
</dbReference>
<dbReference type="SUPFAM" id="SSF57667">
    <property type="entry name" value="beta-beta-alpha zinc fingers"/>
    <property type="match status" value="3"/>
</dbReference>
<comment type="similarity">
    <text evidence="2">Belongs to the krueppel C2H2-type zinc-finger protein family.</text>
</comment>
<dbReference type="FunFam" id="3.30.160.60:FF:000340">
    <property type="entry name" value="zinc finger protein 473 isoform X1"/>
    <property type="match status" value="1"/>
</dbReference>
<dbReference type="PANTHER" id="PTHR24381">
    <property type="entry name" value="ZINC FINGER PROTEIN"/>
    <property type="match status" value="1"/>
</dbReference>
<keyword evidence="3" id="KW-0479">Metal-binding</keyword>
<keyword evidence="4" id="KW-0677">Repeat</keyword>
<keyword evidence="15" id="KW-1185">Reference proteome</keyword>
<protein>
    <submittedName>
        <fullName evidence="16">Zinc finger protein 746</fullName>
    </submittedName>
</protein>
<evidence type="ECO:0000259" key="13">
    <source>
        <dbReference type="PROSITE" id="PS50157"/>
    </source>
</evidence>
<dbReference type="CDD" id="cd07765">
    <property type="entry name" value="KRAB_A-box"/>
    <property type="match status" value="1"/>
</dbReference>
<evidence type="ECO:0000256" key="9">
    <source>
        <dbReference type="ARBA" id="ARBA00023163"/>
    </source>
</evidence>
<dbReference type="PROSITE" id="PS50157">
    <property type="entry name" value="ZINC_FINGER_C2H2_2"/>
    <property type="match status" value="4"/>
</dbReference>
<feature type="domain" description="C2H2-type" evidence="13">
    <location>
        <begin position="584"/>
        <end position="604"/>
    </location>
</feature>
<feature type="domain" description="C2H2-type" evidence="13">
    <location>
        <begin position="666"/>
        <end position="693"/>
    </location>
</feature>
<feature type="region of interest" description="Disordered" evidence="12">
    <location>
        <begin position="345"/>
        <end position="398"/>
    </location>
</feature>
<feature type="compositionally biased region" description="Pro residues" evidence="12">
    <location>
        <begin position="728"/>
        <end position="740"/>
    </location>
</feature>
<dbReference type="FunFam" id="3.30.160.60:FF:001063">
    <property type="entry name" value="zinc finger protein 746 isoform X1"/>
    <property type="match status" value="1"/>
</dbReference>
<dbReference type="GO" id="GO:0005634">
    <property type="term" value="C:nucleus"/>
    <property type="evidence" value="ECO:0007669"/>
    <property type="project" value="UniProtKB-SubCell"/>
</dbReference>
<keyword evidence="7" id="KW-0805">Transcription regulation</keyword>
<keyword evidence="6" id="KW-0862">Zinc</keyword>
<dbReference type="PROSITE" id="PS00028">
    <property type="entry name" value="ZINC_FINGER_C2H2_1"/>
    <property type="match status" value="3"/>
</dbReference>